<evidence type="ECO:0000256" key="2">
    <source>
        <dbReference type="ARBA" id="ARBA00012438"/>
    </source>
</evidence>
<evidence type="ECO:0000259" key="10">
    <source>
        <dbReference type="Pfam" id="PF02518"/>
    </source>
</evidence>
<organism evidence="12 13">
    <name type="scientific">Actinophytocola oryzae</name>
    <dbReference type="NCBI Taxonomy" id="502181"/>
    <lineage>
        <taxon>Bacteria</taxon>
        <taxon>Bacillati</taxon>
        <taxon>Actinomycetota</taxon>
        <taxon>Actinomycetes</taxon>
        <taxon>Pseudonocardiales</taxon>
        <taxon>Pseudonocardiaceae</taxon>
    </lineage>
</organism>
<feature type="transmembrane region" description="Helical" evidence="9">
    <location>
        <begin position="7"/>
        <end position="26"/>
    </location>
</feature>
<feature type="transmembrane region" description="Helical" evidence="9">
    <location>
        <begin position="56"/>
        <end position="75"/>
    </location>
</feature>
<evidence type="ECO:0000256" key="7">
    <source>
        <dbReference type="ARBA" id="ARBA00022840"/>
    </source>
</evidence>
<dbReference type="GO" id="GO:0016020">
    <property type="term" value="C:membrane"/>
    <property type="evidence" value="ECO:0007669"/>
    <property type="project" value="InterPro"/>
</dbReference>
<dbReference type="InterPro" id="IPR036890">
    <property type="entry name" value="HATPase_C_sf"/>
</dbReference>
<evidence type="ECO:0000256" key="6">
    <source>
        <dbReference type="ARBA" id="ARBA00022777"/>
    </source>
</evidence>
<dbReference type="InterPro" id="IPR003594">
    <property type="entry name" value="HATPase_dom"/>
</dbReference>
<comment type="caution">
    <text evidence="12">The sequence shown here is derived from an EMBL/GenBank/DDBJ whole genome shotgun (WGS) entry which is preliminary data.</text>
</comment>
<keyword evidence="9" id="KW-0812">Transmembrane</keyword>
<dbReference type="Gene3D" id="1.20.5.1930">
    <property type="match status" value="1"/>
</dbReference>
<dbReference type="PANTHER" id="PTHR24421:SF10">
    <property type="entry name" value="NITRATE_NITRITE SENSOR PROTEIN NARQ"/>
    <property type="match status" value="1"/>
</dbReference>
<evidence type="ECO:0000313" key="13">
    <source>
        <dbReference type="Proteomes" id="UP000294927"/>
    </source>
</evidence>
<keyword evidence="13" id="KW-1185">Reference proteome</keyword>
<protein>
    <recommendedName>
        <fullName evidence="2">histidine kinase</fullName>
        <ecNumber evidence="2">2.7.13.3</ecNumber>
    </recommendedName>
</protein>
<feature type="domain" description="Histidine kinase/HSP90-like ATPase" evidence="10">
    <location>
        <begin position="275"/>
        <end position="345"/>
    </location>
</feature>
<dbReference type="GO" id="GO:0005524">
    <property type="term" value="F:ATP binding"/>
    <property type="evidence" value="ECO:0007669"/>
    <property type="project" value="UniProtKB-KW"/>
</dbReference>
<name>A0A4R7V5S7_9PSEU</name>
<dbReference type="CDD" id="cd16917">
    <property type="entry name" value="HATPase_UhpB-NarQ-NarX-like"/>
    <property type="match status" value="1"/>
</dbReference>
<comment type="catalytic activity">
    <reaction evidence="1">
        <text>ATP + protein L-histidine = ADP + protein N-phospho-L-histidine.</text>
        <dbReference type="EC" id="2.7.13.3"/>
    </reaction>
</comment>
<dbReference type="EC" id="2.7.13.3" evidence="2"/>
<keyword evidence="5" id="KW-0547">Nucleotide-binding</keyword>
<proteinExistence type="predicted"/>
<evidence type="ECO:0000259" key="11">
    <source>
        <dbReference type="Pfam" id="PF07730"/>
    </source>
</evidence>
<keyword evidence="4" id="KW-0808">Transferase</keyword>
<feature type="transmembrane region" description="Helical" evidence="9">
    <location>
        <begin position="104"/>
        <end position="122"/>
    </location>
</feature>
<dbReference type="Gene3D" id="3.30.565.10">
    <property type="entry name" value="Histidine kinase-like ATPase, C-terminal domain"/>
    <property type="match status" value="1"/>
</dbReference>
<dbReference type="GO" id="GO:0000155">
    <property type="term" value="F:phosphorelay sensor kinase activity"/>
    <property type="evidence" value="ECO:0007669"/>
    <property type="project" value="InterPro"/>
</dbReference>
<keyword evidence="7" id="KW-0067">ATP-binding</keyword>
<dbReference type="PANTHER" id="PTHR24421">
    <property type="entry name" value="NITRATE/NITRITE SENSOR PROTEIN NARX-RELATED"/>
    <property type="match status" value="1"/>
</dbReference>
<dbReference type="InterPro" id="IPR050482">
    <property type="entry name" value="Sensor_HK_TwoCompSys"/>
</dbReference>
<dbReference type="InterPro" id="IPR011712">
    <property type="entry name" value="Sig_transdc_His_kin_sub3_dim/P"/>
</dbReference>
<dbReference type="GO" id="GO:0046983">
    <property type="term" value="F:protein dimerization activity"/>
    <property type="evidence" value="ECO:0007669"/>
    <property type="project" value="InterPro"/>
</dbReference>
<evidence type="ECO:0000256" key="9">
    <source>
        <dbReference type="SAM" id="Phobius"/>
    </source>
</evidence>
<feature type="transmembrane region" description="Helical" evidence="9">
    <location>
        <begin position="380"/>
        <end position="399"/>
    </location>
</feature>
<keyword evidence="9" id="KW-0472">Membrane</keyword>
<dbReference type="Pfam" id="PF07730">
    <property type="entry name" value="HisKA_3"/>
    <property type="match status" value="1"/>
</dbReference>
<reference evidence="12 13" key="1">
    <citation type="submission" date="2019-03" db="EMBL/GenBank/DDBJ databases">
        <title>Genomic Encyclopedia of Archaeal and Bacterial Type Strains, Phase II (KMG-II): from individual species to whole genera.</title>
        <authorList>
            <person name="Goeker M."/>
        </authorList>
    </citation>
    <scope>NUCLEOTIDE SEQUENCE [LARGE SCALE GENOMIC DNA]</scope>
    <source>
        <strain evidence="12 13">DSM 45499</strain>
    </source>
</reference>
<keyword evidence="3" id="KW-0597">Phosphoprotein</keyword>
<feature type="domain" description="Signal transduction histidine kinase subgroup 3 dimerisation and phosphoacceptor" evidence="11">
    <location>
        <begin position="178"/>
        <end position="241"/>
    </location>
</feature>
<dbReference type="AlphaFoldDB" id="A0A4R7V5S7"/>
<evidence type="ECO:0000256" key="8">
    <source>
        <dbReference type="ARBA" id="ARBA00023012"/>
    </source>
</evidence>
<accession>A0A4R7V5S7</accession>
<keyword evidence="9" id="KW-1133">Transmembrane helix</keyword>
<dbReference type="EMBL" id="SOCP01000013">
    <property type="protein sequence ID" value="TDV44769.1"/>
    <property type="molecule type" value="Genomic_DNA"/>
</dbReference>
<dbReference type="Pfam" id="PF02518">
    <property type="entry name" value="HATPase_c"/>
    <property type="match status" value="1"/>
</dbReference>
<dbReference type="SUPFAM" id="SSF55874">
    <property type="entry name" value="ATPase domain of HSP90 chaperone/DNA topoisomerase II/histidine kinase"/>
    <property type="match status" value="1"/>
</dbReference>
<evidence type="ECO:0000256" key="3">
    <source>
        <dbReference type="ARBA" id="ARBA00022553"/>
    </source>
</evidence>
<evidence type="ECO:0000256" key="5">
    <source>
        <dbReference type="ARBA" id="ARBA00022741"/>
    </source>
</evidence>
<evidence type="ECO:0000256" key="4">
    <source>
        <dbReference type="ARBA" id="ARBA00022679"/>
    </source>
</evidence>
<dbReference type="Proteomes" id="UP000294927">
    <property type="component" value="Unassembled WGS sequence"/>
</dbReference>
<keyword evidence="8" id="KW-0902">Two-component regulatory system</keyword>
<gene>
    <name evidence="12" type="ORF">CLV71_11327</name>
</gene>
<evidence type="ECO:0000256" key="1">
    <source>
        <dbReference type="ARBA" id="ARBA00000085"/>
    </source>
</evidence>
<keyword evidence="6 12" id="KW-0418">Kinase</keyword>
<evidence type="ECO:0000313" key="12">
    <source>
        <dbReference type="EMBL" id="TDV44769.1"/>
    </source>
</evidence>
<sequence>MGRGRLVGFRRQGVAAFLVIALPLSLEVAGHWVELAVGLVVVGAAVTSFPRFPLALFSLAVVGVLVPTLVLAPIATSPVRGWPFLVAAVFGYLAARRLADQRSVVTALAGILLAGLPVGVLIDVGDRGAFGVLFGLYDWFVLVLLLLLAVGLPWLAGRYRRQRAELLVAGLERVAVTERARIARDMHDSLGHELGLVALRAAALQVAPHLDEHTRAEAGELRAGIAAATERLHEIVGLLGEPEGTDLTPLVARATAAGQTVELVAPGDPPPQVAAAVHRVVREGLTNAARHAPGTPVTVRVTTSGDRTTVTVENALSGVEAPGRNGFGIAGLREQVAVLGGTFDAGVRDGRFVVEAGLPHDTAVAPPGRDRPRLWRLARAPLLAAAVVVVLGIGLYLFVGSDNRLDPAVYGRLYLGQPQADVERVLPRFQILGDPERMLPTPRQGADCRQYWATVQTDDRLFYRLCFADQRLVVKETVPRSAVSR</sequence>
<feature type="transmembrane region" description="Helical" evidence="9">
    <location>
        <begin position="134"/>
        <end position="156"/>
    </location>
</feature>